<dbReference type="EMBL" id="CABVHF010000001">
    <property type="protein sequence ID" value="VVM40656.1"/>
    <property type="molecule type" value="Genomic_DNA"/>
</dbReference>
<dbReference type="Proteomes" id="UP000399692">
    <property type="component" value="Unassembled WGS sequence"/>
</dbReference>
<evidence type="ECO:0000313" key="2">
    <source>
        <dbReference type="Proteomes" id="UP000399692"/>
    </source>
</evidence>
<reference evidence="1 2" key="1">
    <citation type="submission" date="2019-09" db="EMBL/GenBank/DDBJ databases">
        <authorList>
            <person name="Chandra G."/>
            <person name="Truman W A."/>
        </authorList>
    </citation>
    <scope>NUCLEOTIDE SEQUENCE [LARGE SCALE GENOMIC DNA]</scope>
    <source>
        <strain evidence="1">PS631</strain>
    </source>
</reference>
<gene>
    <name evidence="1" type="ORF">PS631_00264</name>
</gene>
<dbReference type="AlphaFoldDB" id="A0A5E6PBD5"/>
<name>A0A5E6PBD5_PSEFL</name>
<dbReference type="RefSeq" id="WP_318181358.1">
    <property type="nucleotide sequence ID" value="NZ_CABVHF010000001.1"/>
</dbReference>
<accession>A0A5E6PBD5</accession>
<dbReference type="InterPro" id="IPR003458">
    <property type="entry name" value="Phage_T4_Gp38_tail_assem"/>
</dbReference>
<evidence type="ECO:0000313" key="1">
    <source>
        <dbReference type="EMBL" id="VVM40656.1"/>
    </source>
</evidence>
<proteinExistence type="predicted"/>
<dbReference type="Pfam" id="PF02413">
    <property type="entry name" value="Caudo_TAP"/>
    <property type="match status" value="1"/>
</dbReference>
<evidence type="ECO:0008006" key="3">
    <source>
        <dbReference type="Google" id="ProtNLM"/>
    </source>
</evidence>
<protein>
    <recommendedName>
        <fullName evidence="3">Phage tail protein</fullName>
    </recommendedName>
</protein>
<sequence length="197" mass="20846">MIIKLSPVRSDLVLSAIKTGEILEINAVAFDFSRLPDGATLPAEAVGCEFVIAPIERVNGELVLTLMLPHSADAPAAARFPVNLHPADGQVQLPGLDLGDLQLSSAGIIDWSQVITAEDKATAAAEDMLAAVAAEQALRRAAADTAIAPLQDAVDLDEATELEVAALKQWKRYRVALNRLPDQPGYPATIDWPAPPA</sequence>
<organism evidence="1 2">
    <name type="scientific">Pseudomonas fluorescens</name>
    <dbReference type="NCBI Taxonomy" id="294"/>
    <lineage>
        <taxon>Bacteria</taxon>
        <taxon>Pseudomonadati</taxon>
        <taxon>Pseudomonadota</taxon>
        <taxon>Gammaproteobacteria</taxon>
        <taxon>Pseudomonadales</taxon>
        <taxon>Pseudomonadaceae</taxon>
        <taxon>Pseudomonas</taxon>
    </lineage>
</organism>